<gene>
    <name evidence="2" type="ORF">mPipKuh1_007832</name>
</gene>
<evidence type="ECO:0000256" key="1">
    <source>
        <dbReference type="SAM" id="Phobius"/>
    </source>
</evidence>
<name>A0A7J8B2E5_PIPKU</name>
<evidence type="ECO:0000313" key="3">
    <source>
        <dbReference type="Proteomes" id="UP000558488"/>
    </source>
</evidence>
<accession>A0A7J8B2E5</accession>
<keyword evidence="3" id="KW-1185">Reference proteome</keyword>
<keyword evidence="1" id="KW-0812">Transmembrane</keyword>
<dbReference type="Proteomes" id="UP000558488">
    <property type="component" value="Unassembled WGS sequence"/>
</dbReference>
<reference evidence="2 3" key="1">
    <citation type="journal article" date="2020" name="Nature">
        <title>Six reference-quality genomes reveal evolution of bat adaptations.</title>
        <authorList>
            <person name="Jebb D."/>
            <person name="Huang Z."/>
            <person name="Pippel M."/>
            <person name="Hughes G.M."/>
            <person name="Lavrichenko K."/>
            <person name="Devanna P."/>
            <person name="Winkler S."/>
            <person name="Jermiin L.S."/>
            <person name="Skirmuntt E.C."/>
            <person name="Katzourakis A."/>
            <person name="Burkitt-Gray L."/>
            <person name="Ray D.A."/>
            <person name="Sullivan K.A.M."/>
            <person name="Roscito J.G."/>
            <person name="Kirilenko B.M."/>
            <person name="Davalos L.M."/>
            <person name="Corthals A.P."/>
            <person name="Power M.L."/>
            <person name="Jones G."/>
            <person name="Ransome R.D."/>
            <person name="Dechmann D.K.N."/>
            <person name="Locatelli A.G."/>
            <person name="Puechmaille S.J."/>
            <person name="Fedrigo O."/>
            <person name="Jarvis E.D."/>
            <person name="Hiller M."/>
            <person name="Vernes S.C."/>
            <person name="Myers E.W."/>
            <person name="Teeling E.C."/>
        </authorList>
    </citation>
    <scope>NUCLEOTIDE SEQUENCE [LARGE SCALE GENOMIC DNA]</scope>
    <source>
        <strain evidence="2">MPipKuh1</strain>
        <tissue evidence="2">Flight muscle</tissue>
    </source>
</reference>
<protein>
    <submittedName>
        <fullName evidence="2">Uncharacterized protein</fullName>
    </submittedName>
</protein>
<evidence type="ECO:0000313" key="2">
    <source>
        <dbReference type="EMBL" id="KAF6392646.1"/>
    </source>
</evidence>
<dbReference type="EMBL" id="JACAGB010000001">
    <property type="protein sequence ID" value="KAF6392646.1"/>
    <property type="molecule type" value="Genomic_DNA"/>
</dbReference>
<proteinExistence type="predicted"/>
<comment type="caution">
    <text evidence="2">The sequence shown here is derived from an EMBL/GenBank/DDBJ whole genome shotgun (WGS) entry which is preliminary data.</text>
</comment>
<feature type="transmembrane region" description="Helical" evidence="1">
    <location>
        <begin position="42"/>
        <end position="61"/>
    </location>
</feature>
<dbReference type="AlphaFoldDB" id="A0A7J8B2E5"/>
<organism evidence="2 3">
    <name type="scientific">Pipistrellus kuhlii</name>
    <name type="common">Kuhl's pipistrelle</name>
    <dbReference type="NCBI Taxonomy" id="59472"/>
    <lineage>
        <taxon>Eukaryota</taxon>
        <taxon>Metazoa</taxon>
        <taxon>Chordata</taxon>
        <taxon>Craniata</taxon>
        <taxon>Vertebrata</taxon>
        <taxon>Euteleostomi</taxon>
        <taxon>Mammalia</taxon>
        <taxon>Eutheria</taxon>
        <taxon>Laurasiatheria</taxon>
        <taxon>Chiroptera</taxon>
        <taxon>Yangochiroptera</taxon>
        <taxon>Vespertilionidae</taxon>
        <taxon>Pipistrellus</taxon>
    </lineage>
</organism>
<feature type="transmembrane region" description="Helical" evidence="1">
    <location>
        <begin position="73"/>
        <end position="91"/>
    </location>
</feature>
<keyword evidence="1" id="KW-0472">Membrane</keyword>
<sequence>MPGVPRWLRMFLLCVQRKRQGHSGCANLLVSKVGTFFFKLSLLLKVLQMSAVGVVVVFLRLSPLPAAIPPKPLPHFCLCPWAMHISSLIITPTFPQRFISLFMVLCFWIYFVHQFILFSSFHI</sequence>
<keyword evidence="1" id="KW-1133">Transmembrane helix</keyword>
<feature type="transmembrane region" description="Helical" evidence="1">
    <location>
        <begin position="98"/>
        <end position="121"/>
    </location>
</feature>